<evidence type="ECO:0000313" key="5">
    <source>
        <dbReference type="Proteomes" id="UP001317705"/>
    </source>
</evidence>
<evidence type="ECO:0008006" key="6">
    <source>
        <dbReference type="Google" id="ProtNLM"/>
    </source>
</evidence>
<dbReference type="Proteomes" id="UP001317705">
    <property type="component" value="Chromosome"/>
</dbReference>
<name>A0ABM8EM75_9BACT</name>
<feature type="domain" description="Toprim" evidence="3">
    <location>
        <begin position="185"/>
        <end position="285"/>
    </location>
</feature>
<reference evidence="4 5" key="1">
    <citation type="submission" date="2022-12" db="EMBL/GenBank/DDBJ databases">
        <title>Polyphasic characterization of Geotalea uranireducens NIT-SL11 newly isolated from a complex of sewage sludge and microbially reduced graphene oxide.</title>
        <authorList>
            <person name="Xie L."/>
            <person name="Yoshida N."/>
            <person name="Meng L."/>
        </authorList>
    </citation>
    <scope>NUCLEOTIDE SEQUENCE [LARGE SCALE GENOMIC DNA]</scope>
    <source>
        <strain evidence="4 5">NIT-SL11</strain>
    </source>
</reference>
<proteinExistence type="predicted"/>
<dbReference type="InterPro" id="IPR022081">
    <property type="entry name" value="DUF3631"/>
</dbReference>
<evidence type="ECO:0000259" key="3">
    <source>
        <dbReference type="Pfam" id="PF13362"/>
    </source>
</evidence>
<dbReference type="InterPro" id="IPR006171">
    <property type="entry name" value="TOPRIM_dom"/>
</dbReference>
<feature type="region of interest" description="Disordered" evidence="1">
    <location>
        <begin position="1"/>
        <end position="22"/>
    </location>
</feature>
<dbReference type="EMBL" id="AP027151">
    <property type="protein sequence ID" value="BDV43406.1"/>
    <property type="molecule type" value="Genomic_DNA"/>
</dbReference>
<dbReference type="InterPro" id="IPR034154">
    <property type="entry name" value="TOPRIM_DnaG/twinkle"/>
</dbReference>
<evidence type="ECO:0000313" key="4">
    <source>
        <dbReference type="EMBL" id="BDV43406.1"/>
    </source>
</evidence>
<evidence type="ECO:0000259" key="2">
    <source>
        <dbReference type="Pfam" id="PF12307"/>
    </source>
</evidence>
<evidence type="ECO:0000256" key="1">
    <source>
        <dbReference type="SAM" id="MobiDB-lite"/>
    </source>
</evidence>
<gene>
    <name evidence="4" type="ORF">GURASL_23290</name>
</gene>
<dbReference type="CDD" id="cd01029">
    <property type="entry name" value="TOPRIM_primases"/>
    <property type="match status" value="1"/>
</dbReference>
<sequence>MDIESFHNAIRQTTGGAPSPSEIIPGKLVRFATSDRKGNRAGWCKLFEDGEGGVFGCWRSGVSGTWQAKSDRNPVEQAAFLFRVKQAQEEAATSEQAIRQECREKSATLWGKGRDVAAKHPYLAAKGIKPHGIKQLRNSLMIPVRDHAGELHGLQFILPDGTKRFKSGTALSGCYHLIGNPTGRILIAEGYATGATLHEITGHAVVCAFTAGNLKPVAEVLHQQYPDTVLVICADDDHLTEGNPGLTKAIETAEAVSGLLVVPCFPATRTVADSDFNDLARLAGPEAVKRCIEAAAPPTSSAENEASDFPLEAVIERLSKLTPLQYDQVRRQEAKVLGVRPATLDAAVKDARKGTVADDLPFVEVEPWPDEVDPAQLLTDIAATVRRFIVCEKETAHAVALWAAMTWFIDVVPVAPLAIITAPEKRCGKSQLLFLLGRLSARAITTSSISPAALYRTIDAWCPTLLIDEADAFMKDNEELRGLLNSGHTRESAYVIRTVGDNFTPTKFNTWGAKALAGIGHVADTLMDRAVILELRRKMPHEEIDRIRHAEPNLFADLRSKLARFAEDCRDQVRQARPPLPQSLNDRAQDNWEPLLAIALSAGNEWLQLGTVAALKMSGSESATQTVGTELLADIREIFGDDRDRITTAELIRLLCADDEKPWATFNRGQAISPRQVAKRLREYGILSHTIRLGIETAKGYTLEQFREAFSRYLSTLPELPVTPSQVSIHAASAVTDKSLPIFSVTETVTPSVTPEPATNAVCDGVTDKIPGEGVLFLTEDDLEMPS</sequence>
<accession>A0ABM8EM75</accession>
<organism evidence="4 5">
    <name type="scientific">Geotalea uraniireducens</name>
    <dbReference type="NCBI Taxonomy" id="351604"/>
    <lineage>
        <taxon>Bacteria</taxon>
        <taxon>Pseudomonadati</taxon>
        <taxon>Thermodesulfobacteriota</taxon>
        <taxon>Desulfuromonadia</taxon>
        <taxon>Geobacterales</taxon>
        <taxon>Geobacteraceae</taxon>
        <taxon>Geotalea</taxon>
    </lineage>
</organism>
<protein>
    <recommendedName>
        <fullName evidence="6">DUF3631 domain-containing protein</fullName>
    </recommendedName>
</protein>
<feature type="domain" description="DUF3631" evidence="2">
    <location>
        <begin position="535"/>
        <end position="713"/>
    </location>
</feature>
<dbReference type="RefSeq" id="WP_281999510.1">
    <property type="nucleotide sequence ID" value="NZ_AP027151.1"/>
</dbReference>
<dbReference type="Pfam" id="PF12307">
    <property type="entry name" value="DUF3631"/>
    <property type="match status" value="1"/>
</dbReference>
<dbReference type="Pfam" id="PF13362">
    <property type="entry name" value="Toprim_3"/>
    <property type="match status" value="1"/>
</dbReference>
<keyword evidence="5" id="KW-1185">Reference proteome</keyword>